<proteinExistence type="predicted"/>
<keyword evidence="1" id="KW-0732">Signal</keyword>
<keyword evidence="3" id="KW-1185">Reference proteome</keyword>
<feature type="signal peptide" evidence="1">
    <location>
        <begin position="1"/>
        <end position="23"/>
    </location>
</feature>
<organism evidence="2 3">
    <name type="scientific">Ceratodon purpureus</name>
    <name type="common">Fire moss</name>
    <name type="synonym">Dicranum purpureum</name>
    <dbReference type="NCBI Taxonomy" id="3225"/>
    <lineage>
        <taxon>Eukaryota</taxon>
        <taxon>Viridiplantae</taxon>
        <taxon>Streptophyta</taxon>
        <taxon>Embryophyta</taxon>
        <taxon>Bryophyta</taxon>
        <taxon>Bryophytina</taxon>
        <taxon>Bryopsida</taxon>
        <taxon>Dicranidae</taxon>
        <taxon>Pseudoditrichales</taxon>
        <taxon>Ditrichaceae</taxon>
        <taxon>Ceratodon</taxon>
    </lineage>
</organism>
<sequence>MVCTILHIRYCLVVAALTQNCDACSYCYNCKTTTNLLQKIEVKSLHNRDDSIKFLLD</sequence>
<dbReference type="Proteomes" id="UP000822688">
    <property type="component" value="Chromosome 1"/>
</dbReference>
<evidence type="ECO:0000313" key="2">
    <source>
        <dbReference type="EMBL" id="KAG0592705.1"/>
    </source>
</evidence>
<comment type="caution">
    <text evidence="2">The sequence shown here is derived from an EMBL/GenBank/DDBJ whole genome shotgun (WGS) entry which is preliminary data.</text>
</comment>
<reference evidence="2" key="1">
    <citation type="submission" date="2020-06" db="EMBL/GenBank/DDBJ databases">
        <title>WGS assembly of Ceratodon purpureus strain R40.</title>
        <authorList>
            <person name="Carey S.B."/>
            <person name="Jenkins J."/>
            <person name="Shu S."/>
            <person name="Lovell J.T."/>
            <person name="Sreedasyam A."/>
            <person name="Maumus F."/>
            <person name="Tiley G.P."/>
            <person name="Fernandez-Pozo N."/>
            <person name="Barry K."/>
            <person name="Chen C."/>
            <person name="Wang M."/>
            <person name="Lipzen A."/>
            <person name="Daum C."/>
            <person name="Saski C.A."/>
            <person name="Payton A.C."/>
            <person name="Mcbreen J.C."/>
            <person name="Conrad R.E."/>
            <person name="Kollar L.M."/>
            <person name="Olsson S."/>
            <person name="Huttunen S."/>
            <person name="Landis J.B."/>
            <person name="Wickett N.J."/>
            <person name="Johnson M.G."/>
            <person name="Rensing S.A."/>
            <person name="Grimwood J."/>
            <person name="Schmutz J."/>
            <person name="Mcdaniel S.F."/>
        </authorList>
    </citation>
    <scope>NUCLEOTIDE SEQUENCE</scope>
    <source>
        <strain evidence="2">R40</strain>
    </source>
</reference>
<feature type="chain" id="PRO_5035770908" evidence="1">
    <location>
        <begin position="24"/>
        <end position="57"/>
    </location>
</feature>
<evidence type="ECO:0000313" key="3">
    <source>
        <dbReference type="Proteomes" id="UP000822688"/>
    </source>
</evidence>
<name>A0A8T0JB40_CERPU</name>
<gene>
    <name evidence="2" type="ORF">KC19_1G274600</name>
</gene>
<dbReference type="EMBL" id="CM026421">
    <property type="protein sequence ID" value="KAG0592705.1"/>
    <property type="molecule type" value="Genomic_DNA"/>
</dbReference>
<dbReference type="AlphaFoldDB" id="A0A8T0JB40"/>
<protein>
    <submittedName>
        <fullName evidence="2">Uncharacterized protein</fullName>
    </submittedName>
</protein>
<accession>A0A8T0JB40</accession>
<evidence type="ECO:0000256" key="1">
    <source>
        <dbReference type="SAM" id="SignalP"/>
    </source>
</evidence>